<dbReference type="OrthoDB" id="1887033at2759"/>
<sequence length="525" mass="59984">MKPGVGFLLLVVGLEVVAAELDKIRLDSHGNFVDRHGRVMLFHGFNAVTKNPPWYPEEMTNTTKLKLWQSWGINVVRLGVIWTGVMPTKGYVDKNYMKKIGEIIDLCAQYDIYVLMDMHQDALSSEFGMYDGIPRWLVDEACKTPWWLQYPWPYWSRPTERYWFKNYLTYSCVNCAQQMYENTSGIWTYWGDYWEEVAKTFGNRSNVIGYELINEPVTGNFYKDPRRALPAYMGRRYLLPVYDYLVSRIRKFDTETLIFYEPLTYAIFFPPTIFGSGTGFSRVPGSLTDPEAARKSVLSYHYYCWLFQLANLSRNMTFIERAICDMYLIPASFENSARAVKQTGGGRFLTEFGFCAPDGNPKSINTVECSNVLNQADKHFQSWAYWDGNFFDASGNPIQTHLNAFSRVYPLRTLGAPIRYSFDPSTADFSYSFHLSSIETKQDLLVADIFVPVHIHYPKTLVPQVLPTWLNVTLDGNHLKVVAPAGTKQTSSKVSVSISKSGCPTGQAMFNVRSGVLGRCVKTTD</sequence>
<dbReference type="InterPro" id="IPR013780">
    <property type="entry name" value="Glyco_hydro_b"/>
</dbReference>
<dbReference type="PROSITE" id="PS00659">
    <property type="entry name" value="GLYCOSYL_HYDROL_F5"/>
    <property type="match status" value="1"/>
</dbReference>
<feature type="domain" description="Glycoside hydrolase family 5" evidence="6">
    <location>
        <begin position="34"/>
        <end position="389"/>
    </location>
</feature>
<dbReference type="InterPro" id="IPR017853">
    <property type="entry name" value="GH"/>
</dbReference>
<keyword evidence="2 4" id="KW-0378">Hydrolase</keyword>
<evidence type="ECO:0000313" key="8">
    <source>
        <dbReference type="EMBL" id="KER29116.1"/>
    </source>
</evidence>
<dbReference type="Gene3D" id="3.20.20.80">
    <property type="entry name" value="Glycosidases"/>
    <property type="match status" value="1"/>
</dbReference>
<dbReference type="Gene3D" id="2.60.40.1180">
    <property type="entry name" value="Golgi alpha-mannosidase II"/>
    <property type="match status" value="1"/>
</dbReference>
<evidence type="ECO:0000256" key="5">
    <source>
        <dbReference type="SAM" id="SignalP"/>
    </source>
</evidence>
<keyword evidence="9" id="KW-1185">Reference proteome</keyword>
<dbReference type="RefSeq" id="XP_009167150.1">
    <property type="nucleotide sequence ID" value="XM_009168886.1"/>
</dbReference>
<gene>
    <name evidence="8" type="ORF">T265_04204</name>
</gene>
<dbReference type="PANTHER" id="PTHR31308:SF3">
    <property type="entry name" value="ENDOGLYCOCERAMIDASE"/>
    <property type="match status" value="1"/>
</dbReference>
<evidence type="ECO:0000259" key="7">
    <source>
        <dbReference type="Pfam" id="PF18564"/>
    </source>
</evidence>
<dbReference type="GeneID" id="20318390"/>
<evidence type="ECO:0000313" key="9">
    <source>
        <dbReference type="Proteomes" id="UP000054324"/>
    </source>
</evidence>
<dbReference type="KEGG" id="ovi:T265_04204"/>
<dbReference type="STRING" id="6198.A0A074ZPV0"/>
<dbReference type="GO" id="GO:0004553">
    <property type="term" value="F:hydrolase activity, hydrolyzing O-glycosyl compounds"/>
    <property type="evidence" value="ECO:0007669"/>
    <property type="project" value="InterPro"/>
</dbReference>
<reference evidence="8 9" key="1">
    <citation type="submission" date="2013-11" db="EMBL/GenBank/DDBJ databases">
        <title>Opisthorchis viverrini - life in the bile duct.</title>
        <authorList>
            <person name="Young N.D."/>
            <person name="Nagarajan N."/>
            <person name="Lin S.J."/>
            <person name="Korhonen P.K."/>
            <person name="Jex A.R."/>
            <person name="Hall R.S."/>
            <person name="Safavi-Hemami H."/>
            <person name="Kaewkong W."/>
            <person name="Bertrand D."/>
            <person name="Gao S."/>
            <person name="Seet Q."/>
            <person name="Wongkham S."/>
            <person name="Teh B.T."/>
            <person name="Wongkham C."/>
            <person name="Intapan P.M."/>
            <person name="Maleewong W."/>
            <person name="Yang X."/>
            <person name="Hu M."/>
            <person name="Wang Z."/>
            <person name="Hofmann A."/>
            <person name="Sternberg P.W."/>
            <person name="Tan P."/>
            <person name="Wang J."/>
            <person name="Gasser R.B."/>
        </authorList>
    </citation>
    <scope>NUCLEOTIDE SEQUENCE [LARGE SCALE GENOMIC DNA]</scope>
</reference>
<organism evidence="8 9">
    <name type="scientific">Opisthorchis viverrini</name>
    <name type="common">Southeast Asian liver fluke</name>
    <dbReference type="NCBI Taxonomy" id="6198"/>
    <lineage>
        <taxon>Eukaryota</taxon>
        <taxon>Metazoa</taxon>
        <taxon>Spiralia</taxon>
        <taxon>Lophotrochozoa</taxon>
        <taxon>Platyhelminthes</taxon>
        <taxon>Trematoda</taxon>
        <taxon>Digenea</taxon>
        <taxon>Opisthorchiida</taxon>
        <taxon>Opisthorchiata</taxon>
        <taxon>Opisthorchiidae</taxon>
        <taxon>Opisthorchis</taxon>
    </lineage>
</organism>
<dbReference type="InterPro" id="IPR001547">
    <property type="entry name" value="Glyco_hydro_5"/>
</dbReference>
<feature type="domain" description="Glycoside hydrolase family 5 C-terminal" evidence="7">
    <location>
        <begin position="407"/>
        <end position="494"/>
    </location>
</feature>
<evidence type="ECO:0008006" key="10">
    <source>
        <dbReference type="Google" id="ProtNLM"/>
    </source>
</evidence>
<dbReference type="GO" id="GO:1901136">
    <property type="term" value="P:carbohydrate derivative catabolic process"/>
    <property type="evidence" value="ECO:0007669"/>
    <property type="project" value="UniProtKB-ARBA"/>
</dbReference>
<dbReference type="InterPro" id="IPR018087">
    <property type="entry name" value="Glyco_hydro_5_CS"/>
</dbReference>
<evidence type="ECO:0000256" key="1">
    <source>
        <dbReference type="ARBA" id="ARBA00005641"/>
    </source>
</evidence>
<evidence type="ECO:0000256" key="2">
    <source>
        <dbReference type="ARBA" id="ARBA00022801"/>
    </source>
</evidence>
<keyword evidence="3 4" id="KW-0326">Glycosidase</keyword>
<dbReference type="InterPro" id="IPR052066">
    <property type="entry name" value="Glycosphingolipid_Hydrolases"/>
</dbReference>
<feature type="chain" id="PRO_5001704250" description="Cellulase" evidence="5">
    <location>
        <begin position="20"/>
        <end position="525"/>
    </location>
</feature>
<dbReference type="AlphaFoldDB" id="A0A074ZPV0"/>
<dbReference type="Pfam" id="PF18564">
    <property type="entry name" value="Glyco_hydro_5_C"/>
    <property type="match status" value="1"/>
</dbReference>
<protein>
    <recommendedName>
        <fullName evidence="10">Cellulase</fullName>
    </recommendedName>
</protein>
<dbReference type="Pfam" id="PF00150">
    <property type="entry name" value="Cellulase"/>
    <property type="match status" value="1"/>
</dbReference>
<dbReference type="SUPFAM" id="SSF51445">
    <property type="entry name" value="(Trans)glycosidases"/>
    <property type="match status" value="1"/>
</dbReference>
<evidence type="ECO:0000256" key="4">
    <source>
        <dbReference type="RuleBase" id="RU361153"/>
    </source>
</evidence>
<proteinExistence type="inferred from homology"/>
<dbReference type="CTD" id="20318390"/>
<evidence type="ECO:0000259" key="6">
    <source>
        <dbReference type="Pfam" id="PF00150"/>
    </source>
</evidence>
<accession>A0A074ZPV0</accession>
<dbReference type="Proteomes" id="UP000054324">
    <property type="component" value="Unassembled WGS sequence"/>
</dbReference>
<feature type="signal peptide" evidence="5">
    <location>
        <begin position="1"/>
        <end position="19"/>
    </location>
</feature>
<dbReference type="GO" id="GO:0000272">
    <property type="term" value="P:polysaccharide catabolic process"/>
    <property type="evidence" value="ECO:0007669"/>
    <property type="project" value="InterPro"/>
</dbReference>
<dbReference type="InterPro" id="IPR041036">
    <property type="entry name" value="GH5_C"/>
</dbReference>
<dbReference type="EMBL" id="KL596685">
    <property type="protein sequence ID" value="KER29116.1"/>
    <property type="molecule type" value="Genomic_DNA"/>
</dbReference>
<name>A0A074ZPV0_OPIVI</name>
<evidence type="ECO:0000256" key="3">
    <source>
        <dbReference type="ARBA" id="ARBA00023295"/>
    </source>
</evidence>
<keyword evidence="5" id="KW-0732">Signal</keyword>
<comment type="similarity">
    <text evidence="1 4">Belongs to the glycosyl hydrolase 5 (cellulase A) family.</text>
</comment>
<dbReference type="GO" id="GO:0016042">
    <property type="term" value="P:lipid catabolic process"/>
    <property type="evidence" value="ECO:0007669"/>
    <property type="project" value="UniProtKB-ARBA"/>
</dbReference>
<dbReference type="PANTHER" id="PTHR31308">
    <property type="match status" value="1"/>
</dbReference>